<dbReference type="OrthoDB" id="6255506at2759"/>
<feature type="domain" description="Transcription factor Iwr1" evidence="3">
    <location>
        <begin position="309"/>
        <end position="379"/>
    </location>
</feature>
<keyword evidence="5" id="KW-1185">Reference proteome</keyword>
<reference evidence="4" key="1">
    <citation type="submission" date="2021-02" db="EMBL/GenBank/DDBJ databases">
        <title>Genome sequence Cadophora malorum strain M34.</title>
        <authorList>
            <person name="Stefanovic E."/>
            <person name="Vu D."/>
            <person name="Scully C."/>
            <person name="Dijksterhuis J."/>
            <person name="Roader J."/>
            <person name="Houbraken J."/>
        </authorList>
    </citation>
    <scope>NUCLEOTIDE SEQUENCE</scope>
    <source>
        <strain evidence="4">M34</strain>
    </source>
</reference>
<feature type="compositionally biased region" description="Polar residues" evidence="2">
    <location>
        <begin position="43"/>
        <end position="59"/>
    </location>
</feature>
<dbReference type="Proteomes" id="UP000664132">
    <property type="component" value="Unassembled WGS sequence"/>
</dbReference>
<dbReference type="InterPro" id="IPR040150">
    <property type="entry name" value="Iwr1"/>
</dbReference>
<dbReference type="EMBL" id="JAFJYH010000058">
    <property type="protein sequence ID" value="KAG4421877.1"/>
    <property type="molecule type" value="Genomic_DNA"/>
</dbReference>
<protein>
    <recommendedName>
        <fullName evidence="3">Transcription factor Iwr1 domain-containing protein</fullName>
    </recommendedName>
</protein>
<comment type="caution">
    <text evidence="4">The sequence shown here is derived from an EMBL/GenBank/DDBJ whole genome shotgun (WGS) entry which is preliminary data.</text>
</comment>
<evidence type="ECO:0000256" key="2">
    <source>
        <dbReference type="SAM" id="MobiDB-lite"/>
    </source>
</evidence>
<feature type="compositionally biased region" description="Polar residues" evidence="2">
    <location>
        <begin position="68"/>
        <end position="106"/>
    </location>
</feature>
<feature type="region of interest" description="Disordered" evidence="2">
    <location>
        <begin position="253"/>
        <end position="273"/>
    </location>
</feature>
<accession>A0A8H7WBP4</accession>
<feature type="region of interest" description="Disordered" evidence="2">
    <location>
        <begin position="343"/>
        <end position="420"/>
    </location>
</feature>
<evidence type="ECO:0000256" key="1">
    <source>
        <dbReference type="ARBA" id="ARBA00010218"/>
    </source>
</evidence>
<organism evidence="4 5">
    <name type="scientific">Cadophora malorum</name>
    <dbReference type="NCBI Taxonomy" id="108018"/>
    <lineage>
        <taxon>Eukaryota</taxon>
        <taxon>Fungi</taxon>
        <taxon>Dikarya</taxon>
        <taxon>Ascomycota</taxon>
        <taxon>Pezizomycotina</taxon>
        <taxon>Leotiomycetes</taxon>
        <taxon>Helotiales</taxon>
        <taxon>Ploettnerulaceae</taxon>
        <taxon>Cadophora</taxon>
    </lineage>
</organism>
<dbReference type="GO" id="GO:0005737">
    <property type="term" value="C:cytoplasm"/>
    <property type="evidence" value="ECO:0007669"/>
    <property type="project" value="TreeGrafter"/>
</dbReference>
<dbReference type="GO" id="GO:0006606">
    <property type="term" value="P:protein import into nucleus"/>
    <property type="evidence" value="ECO:0007669"/>
    <property type="project" value="InterPro"/>
</dbReference>
<feature type="region of interest" description="Disordered" evidence="2">
    <location>
        <begin position="21"/>
        <end position="215"/>
    </location>
</feature>
<proteinExistence type="inferred from homology"/>
<feature type="compositionally biased region" description="Acidic residues" evidence="2">
    <location>
        <begin position="375"/>
        <end position="386"/>
    </location>
</feature>
<name>A0A8H7WBP4_9HELO</name>
<dbReference type="Pfam" id="PF08574">
    <property type="entry name" value="Iwr1"/>
    <property type="match status" value="1"/>
</dbReference>
<dbReference type="InterPro" id="IPR013883">
    <property type="entry name" value="TF_Iwr1_dom"/>
</dbReference>
<feature type="compositionally biased region" description="Basic and acidic residues" evidence="2">
    <location>
        <begin position="175"/>
        <end position="185"/>
    </location>
</feature>
<feature type="compositionally biased region" description="Polar residues" evidence="2">
    <location>
        <begin position="115"/>
        <end position="125"/>
    </location>
</feature>
<sequence>MSLPPATVKIKRKATDDPVEFLRIHESGGSGKRQRQDTGYIFSRQSITNDSTASQSSSPAPRKIAQLPQPTSSSLRQAGSASISQNATQTVPPTNATPFSSLNSQPRRFHISRSAIASGNTNADPSGSRKRKVEPTVFVERRIRPKSADGTPGGSTTPEESGGQNVKIPEATGIPKEDIQTPEVRKQKKPGKSSRITTPVRSVTPPKSSPAPLRNVLLPNGSMIPWDVTSDQLAAEMQAYTLQEIGKSIAASEAPKPSPVYSRIKSPSKFKPKKPALRYLERHPEHKIEASMQVDEEEYIVEDMDDDSEYIIETYVRVPAEAVEGAEAAHKNIGLLVLDSQPDIDEFYREDEESEEEEDDEDEDENAENHYTADYPDEEVDSDDEFDRNAYNYRNHNASDLEEFDEDDATFSDDDSEATKYPWLNKPWLKKPTGTIMDDSD</sequence>
<evidence type="ECO:0000313" key="5">
    <source>
        <dbReference type="Proteomes" id="UP000664132"/>
    </source>
</evidence>
<evidence type="ECO:0000259" key="3">
    <source>
        <dbReference type="Pfam" id="PF08574"/>
    </source>
</evidence>
<feature type="compositionally biased region" description="Acidic residues" evidence="2">
    <location>
        <begin position="343"/>
        <end position="366"/>
    </location>
</feature>
<dbReference type="PANTHER" id="PTHR28063">
    <property type="entry name" value="RNA POLYMERASE II NUCLEAR LOCALIZATION PROTEIN IWR1"/>
    <property type="match status" value="1"/>
</dbReference>
<dbReference type="PANTHER" id="PTHR28063:SF1">
    <property type="entry name" value="RNA POLYMERASE II NUCLEAR LOCALIZATION PROTEIN IWR1"/>
    <property type="match status" value="1"/>
</dbReference>
<feature type="compositionally biased region" description="Acidic residues" evidence="2">
    <location>
        <begin position="400"/>
        <end position="416"/>
    </location>
</feature>
<gene>
    <name evidence="4" type="ORF">IFR04_004989</name>
</gene>
<dbReference type="AlphaFoldDB" id="A0A8H7WBP4"/>
<evidence type="ECO:0000313" key="4">
    <source>
        <dbReference type="EMBL" id="KAG4421877.1"/>
    </source>
</evidence>
<feature type="compositionally biased region" description="Polar residues" evidence="2">
    <location>
        <begin position="154"/>
        <end position="164"/>
    </location>
</feature>
<comment type="similarity">
    <text evidence="1">Belongs to the IWR1/SLC7A6OS family.</text>
</comment>